<protein>
    <submittedName>
        <fullName evidence="1">Uncharacterized protein</fullName>
    </submittedName>
</protein>
<reference evidence="2" key="1">
    <citation type="submission" date="2016-03" db="EMBL/GenBank/DDBJ databases">
        <authorList>
            <person name="Guldener U."/>
        </authorList>
    </citation>
    <scope>NUCLEOTIDE SEQUENCE [LARGE SCALE GENOMIC DNA]</scope>
    <source>
        <strain evidence="2">04CH-RAC-A.6.1</strain>
    </source>
</reference>
<dbReference type="AlphaFoldDB" id="A0A1E1LU57"/>
<dbReference type="EMBL" id="FJUX01000283">
    <property type="protein sequence ID" value="CZT13964.1"/>
    <property type="molecule type" value="Genomic_DNA"/>
</dbReference>
<sequence length="75" mass="8844">MPVYILRIEDSLRYIRTLCSYLYFLYRSSRDRFLTLLALSSLCISVFRALNNSNRGVLSRTYRPVKGELDYKVIA</sequence>
<gene>
    <name evidence="1" type="ORF">RAG0_17659</name>
</gene>
<evidence type="ECO:0000313" key="2">
    <source>
        <dbReference type="Proteomes" id="UP000178912"/>
    </source>
</evidence>
<keyword evidence="2" id="KW-1185">Reference proteome</keyword>
<evidence type="ECO:0000313" key="1">
    <source>
        <dbReference type="EMBL" id="CZT13964.1"/>
    </source>
</evidence>
<accession>A0A1E1LU57</accession>
<dbReference type="Proteomes" id="UP000178912">
    <property type="component" value="Unassembled WGS sequence"/>
</dbReference>
<organism evidence="1 2">
    <name type="scientific">Rhynchosporium agropyri</name>
    <dbReference type="NCBI Taxonomy" id="914238"/>
    <lineage>
        <taxon>Eukaryota</taxon>
        <taxon>Fungi</taxon>
        <taxon>Dikarya</taxon>
        <taxon>Ascomycota</taxon>
        <taxon>Pezizomycotina</taxon>
        <taxon>Leotiomycetes</taxon>
        <taxon>Helotiales</taxon>
        <taxon>Ploettnerulaceae</taxon>
        <taxon>Rhynchosporium</taxon>
    </lineage>
</organism>
<proteinExistence type="predicted"/>
<name>A0A1E1LU57_9HELO</name>